<keyword evidence="2 7" id="KW-0699">rRNA-binding</keyword>
<dbReference type="SMART" id="SM01390">
    <property type="entry name" value="Ribosomal_S4"/>
    <property type="match status" value="1"/>
</dbReference>
<comment type="caution">
    <text evidence="10">The sequence shown here is derived from an EMBL/GenBank/DDBJ whole genome shotgun (WGS) entry which is preliminary data.</text>
</comment>
<keyword evidence="5 7" id="KW-0687">Ribonucleoprotein</keyword>
<proteinExistence type="inferred from homology"/>
<evidence type="ECO:0000259" key="8">
    <source>
        <dbReference type="SMART" id="SM00363"/>
    </source>
</evidence>
<protein>
    <recommendedName>
        <fullName evidence="6 7">Small ribosomal subunit protein uS4</fullName>
    </recommendedName>
</protein>
<comment type="function">
    <text evidence="7">With S5 and S12 plays an important role in translational accuracy.</text>
</comment>
<dbReference type="InterPro" id="IPR001912">
    <property type="entry name" value="Ribosomal_uS4_N"/>
</dbReference>
<dbReference type="CDD" id="cd00165">
    <property type="entry name" value="S4"/>
    <property type="match status" value="1"/>
</dbReference>
<feature type="domain" description="Small ribosomal subunit protein uS4 N-terminal" evidence="9">
    <location>
        <begin position="3"/>
        <end position="102"/>
    </location>
</feature>
<dbReference type="Gene3D" id="3.10.290.10">
    <property type="entry name" value="RNA-binding S4 domain"/>
    <property type="match status" value="1"/>
</dbReference>
<evidence type="ECO:0000313" key="10">
    <source>
        <dbReference type="EMBL" id="KKR05665.1"/>
    </source>
</evidence>
<dbReference type="Pfam" id="PF01479">
    <property type="entry name" value="S4"/>
    <property type="match status" value="1"/>
</dbReference>
<comment type="similarity">
    <text evidence="1 7">Belongs to the universal ribosomal protein uS4 family.</text>
</comment>
<evidence type="ECO:0000313" key="11">
    <source>
        <dbReference type="Proteomes" id="UP000034799"/>
    </source>
</evidence>
<dbReference type="Pfam" id="PF00163">
    <property type="entry name" value="Ribosomal_S4"/>
    <property type="match status" value="1"/>
</dbReference>
<dbReference type="InterPro" id="IPR036986">
    <property type="entry name" value="S4_RNA-bd_sf"/>
</dbReference>
<dbReference type="EMBL" id="LBWK01000002">
    <property type="protein sequence ID" value="KKR05665.1"/>
    <property type="molecule type" value="Genomic_DNA"/>
</dbReference>
<dbReference type="STRING" id="1619100.UT34_C0002G0172"/>
<evidence type="ECO:0000256" key="7">
    <source>
        <dbReference type="HAMAP-Rule" id="MF_01306"/>
    </source>
</evidence>
<dbReference type="InterPro" id="IPR022801">
    <property type="entry name" value="Ribosomal_uS4"/>
</dbReference>
<keyword evidence="3 7" id="KW-0694">RNA-binding</keyword>
<dbReference type="HAMAP" id="MF_01306_B">
    <property type="entry name" value="Ribosomal_uS4_B"/>
    <property type="match status" value="1"/>
</dbReference>
<dbReference type="NCBIfam" id="TIGR01017">
    <property type="entry name" value="rpsD_bact"/>
    <property type="match status" value="1"/>
</dbReference>
<dbReference type="PATRIC" id="fig|1619100.3.peg.720"/>
<sequence>MGRYTGPKEKLSRREGINLFLKGERSFSAKAGILRKPYAPGQHGNAKKARLSNYGVQLREKQKVKRMYGLREKQFKNLVTEATRVARVKNSDRGLELLKLLEMRLDNVVYMLGLAASKNAARQFVTHQHVLVNGKKLNIPSVKLNIGDEIELKNPKLAPEKTELKTPLWMERDKNKGKIVREPVRDDIDEGIKENLIIEFYSR</sequence>
<evidence type="ECO:0000256" key="3">
    <source>
        <dbReference type="ARBA" id="ARBA00022884"/>
    </source>
</evidence>
<evidence type="ECO:0000256" key="1">
    <source>
        <dbReference type="ARBA" id="ARBA00007465"/>
    </source>
</evidence>
<name>A0A0G0Q5H9_9BACT</name>
<dbReference type="InterPro" id="IPR002942">
    <property type="entry name" value="S4_RNA-bd"/>
</dbReference>
<evidence type="ECO:0000259" key="9">
    <source>
        <dbReference type="SMART" id="SM01390"/>
    </source>
</evidence>
<dbReference type="PANTHER" id="PTHR11831">
    <property type="entry name" value="30S 40S RIBOSOMAL PROTEIN"/>
    <property type="match status" value="1"/>
</dbReference>
<evidence type="ECO:0000256" key="6">
    <source>
        <dbReference type="ARBA" id="ARBA00035254"/>
    </source>
</evidence>
<dbReference type="AlphaFoldDB" id="A0A0G0Q5H9"/>
<dbReference type="InterPro" id="IPR005709">
    <property type="entry name" value="Ribosomal_uS4_bac-type"/>
</dbReference>
<dbReference type="Gene3D" id="1.10.1050.10">
    <property type="entry name" value="Ribosomal Protein S4 Delta 41, Chain A, domain 1"/>
    <property type="match status" value="1"/>
</dbReference>
<dbReference type="PROSITE" id="PS50889">
    <property type="entry name" value="S4"/>
    <property type="match status" value="1"/>
</dbReference>
<accession>A0A0G0Q5H9</accession>
<dbReference type="Proteomes" id="UP000034799">
    <property type="component" value="Unassembled WGS sequence"/>
</dbReference>
<dbReference type="GO" id="GO:0019843">
    <property type="term" value="F:rRNA binding"/>
    <property type="evidence" value="ECO:0007669"/>
    <property type="project" value="UniProtKB-UniRule"/>
</dbReference>
<gene>
    <name evidence="7" type="primary">rpsD</name>
    <name evidence="10" type="ORF">UT34_C0002G0172</name>
</gene>
<comment type="function">
    <text evidence="7">One of the primary rRNA binding proteins, it binds directly to 16S rRNA where it nucleates assembly of the body of the 30S subunit.</text>
</comment>
<dbReference type="FunFam" id="3.10.290.10:FF:000001">
    <property type="entry name" value="30S ribosomal protein S4"/>
    <property type="match status" value="1"/>
</dbReference>
<dbReference type="GO" id="GO:0015935">
    <property type="term" value="C:small ribosomal subunit"/>
    <property type="evidence" value="ECO:0007669"/>
    <property type="project" value="InterPro"/>
</dbReference>
<dbReference type="PANTHER" id="PTHR11831:SF4">
    <property type="entry name" value="SMALL RIBOSOMAL SUBUNIT PROTEIN US4M"/>
    <property type="match status" value="1"/>
</dbReference>
<reference evidence="10 11" key="1">
    <citation type="journal article" date="2015" name="Nature">
        <title>rRNA introns, odd ribosomes, and small enigmatic genomes across a large radiation of phyla.</title>
        <authorList>
            <person name="Brown C.T."/>
            <person name="Hug L.A."/>
            <person name="Thomas B.C."/>
            <person name="Sharon I."/>
            <person name="Castelle C.J."/>
            <person name="Singh A."/>
            <person name="Wilkins M.J."/>
            <person name="Williams K.H."/>
            <person name="Banfield J.F."/>
        </authorList>
    </citation>
    <scope>NUCLEOTIDE SEQUENCE [LARGE SCALE GENOMIC DNA]</scope>
</reference>
<feature type="domain" description="RNA-binding S4" evidence="8">
    <location>
        <begin position="103"/>
        <end position="163"/>
    </location>
</feature>
<comment type="subunit">
    <text evidence="7">Part of the 30S ribosomal subunit. Contacts protein S5. The interaction surface between S4 and S5 is involved in control of translational fidelity.</text>
</comment>
<evidence type="ECO:0000256" key="5">
    <source>
        <dbReference type="ARBA" id="ARBA00023274"/>
    </source>
</evidence>
<evidence type="ECO:0000256" key="4">
    <source>
        <dbReference type="ARBA" id="ARBA00022980"/>
    </source>
</evidence>
<evidence type="ECO:0000256" key="2">
    <source>
        <dbReference type="ARBA" id="ARBA00022730"/>
    </source>
</evidence>
<dbReference type="SUPFAM" id="SSF55174">
    <property type="entry name" value="Alpha-L RNA-binding motif"/>
    <property type="match status" value="1"/>
</dbReference>
<keyword evidence="4 7" id="KW-0689">Ribosomal protein</keyword>
<dbReference type="NCBIfam" id="NF003717">
    <property type="entry name" value="PRK05327.1"/>
    <property type="match status" value="1"/>
</dbReference>
<organism evidence="10 11">
    <name type="scientific">candidate division WS6 bacterium GW2011_GWF2_39_15</name>
    <dbReference type="NCBI Taxonomy" id="1619100"/>
    <lineage>
        <taxon>Bacteria</taxon>
        <taxon>Candidatus Dojkabacteria</taxon>
    </lineage>
</organism>
<dbReference type="SMART" id="SM00363">
    <property type="entry name" value="S4"/>
    <property type="match status" value="1"/>
</dbReference>
<dbReference type="GO" id="GO:0042274">
    <property type="term" value="P:ribosomal small subunit biogenesis"/>
    <property type="evidence" value="ECO:0007669"/>
    <property type="project" value="TreeGrafter"/>
</dbReference>
<dbReference type="GO" id="GO:0006412">
    <property type="term" value="P:translation"/>
    <property type="evidence" value="ECO:0007669"/>
    <property type="project" value="UniProtKB-UniRule"/>
</dbReference>
<dbReference type="GO" id="GO:0003735">
    <property type="term" value="F:structural constituent of ribosome"/>
    <property type="evidence" value="ECO:0007669"/>
    <property type="project" value="InterPro"/>
</dbReference>